<dbReference type="SMART" id="SM00852">
    <property type="entry name" value="MoCF_biosynth"/>
    <property type="match status" value="1"/>
</dbReference>
<name>A0ABW9ZZ64_9BACI</name>
<evidence type="ECO:0000313" key="4">
    <source>
        <dbReference type="Proteomes" id="UP000743899"/>
    </source>
</evidence>
<dbReference type="NCBIfam" id="NF001813">
    <property type="entry name" value="PRK00549.1"/>
    <property type="match status" value="1"/>
</dbReference>
<dbReference type="InterPro" id="IPR008136">
    <property type="entry name" value="CinA_C"/>
</dbReference>
<evidence type="ECO:0000256" key="1">
    <source>
        <dbReference type="HAMAP-Rule" id="MF_00226"/>
    </source>
</evidence>
<dbReference type="Pfam" id="PF18146">
    <property type="entry name" value="CinA_KH"/>
    <property type="match status" value="1"/>
</dbReference>
<reference evidence="3 4" key="1">
    <citation type="submission" date="2020-01" db="EMBL/GenBank/DDBJ databases">
        <title>A novel Bacillus sp. from Pasinler.</title>
        <authorList>
            <person name="Adiguzel A."/>
            <person name="Ay H."/>
            <person name="Baltaci M.O."/>
        </authorList>
    </citation>
    <scope>NUCLEOTIDE SEQUENCE [LARGE SCALE GENOMIC DNA]</scope>
    <source>
        <strain evidence="3 4">P1</strain>
    </source>
</reference>
<dbReference type="PANTHER" id="PTHR13939">
    <property type="entry name" value="NICOTINAMIDE-NUCLEOTIDE AMIDOHYDROLASE PNCC"/>
    <property type="match status" value="1"/>
</dbReference>
<dbReference type="PIRSF" id="PIRSF006728">
    <property type="entry name" value="CinA"/>
    <property type="match status" value="1"/>
</dbReference>
<evidence type="ECO:0000259" key="2">
    <source>
        <dbReference type="SMART" id="SM00852"/>
    </source>
</evidence>
<dbReference type="PANTHER" id="PTHR13939:SF0">
    <property type="entry name" value="NMN AMIDOHYDROLASE-LIKE PROTEIN YFAY"/>
    <property type="match status" value="1"/>
</dbReference>
<dbReference type="InterPro" id="IPR036653">
    <property type="entry name" value="CinA-like_C"/>
</dbReference>
<dbReference type="RefSeq" id="WP_161919296.1">
    <property type="nucleotide sequence ID" value="NZ_JAACYS010000004.1"/>
</dbReference>
<comment type="caution">
    <text evidence="3">The sequence shown here is derived from an EMBL/GenBank/DDBJ whole genome shotgun (WGS) entry which is preliminary data.</text>
</comment>
<protein>
    <recommendedName>
        <fullName evidence="1">Putative competence-damage inducible protein</fullName>
    </recommendedName>
</protein>
<dbReference type="InterPro" id="IPR050101">
    <property type="entry name" value="CinA"/>
</dbReference>
<dbReference type="InterPro" id="IPR036425">
    <property type="entry name" value="MoaB/Mog-like_dom_sf"/>
</dbReference>
<dbReference type="Gene3D" id="3.30.70.2860">
    <property type="match status" value="1"/>
</dbReference>
<sequence>MKNGEIIAVGSEILLGQITNTNAKFISEHLAKIGINVYYHTVVGDNPNRLLNAVKVAETRADLIIFTGGLGPTKDDLTKETLANHLGVNLEYDEKALRSIENFFAKRNQPMTENNKKQALIFSGSQCLPNDTGMAPGMFLTKNNRTYILLPGPPSEMQPMFTTYAIPEILKGIENVEQIESRVLRFYGIGESKLEVELEDLIDTQTNPTIAPLAVDGEVTVRITAKHALDDERKHLLDETEEKILVRVGKYLYGYNETTIVNEMGKLLQQKNLTLAVAESLTGGLFQEEVTSIAGCSKWFKGGIVSYAPEVKINNLGVKKETIENHGVVSEECAKEMAENVRKLMDTDFGLSFTGVAGPGSLEGKEPGTVYIGVSVKNKPTKGYYVNLFGNRESVRVRSVKHGAWLVYNALREID</sequence>
<evidence type="ECO:0000313" key="3">
    <source>
        <dbReference type="EMBL" id="NCU16460.1"/>
    </source>
</evidence>
<dbReference type="SUPFAM" id="SSF142433">
    <property type="entry name" value="CinA-like"/>
    <property type="match status" value="1"/>
</dbReference>
<dbReference type="SUPFAM" id="SSF53218">
    <property type="entry name" value="Molybdenum cofactor biosynthesis proteins"/>
    <property type="match status" value="1"/>
</dbReference>
<keyword evidence="4" id="KW-1185">Reference proteome</keyword>
<dbReference type="Proteomes" id="UP000743899">
    <property type="component" value="Unassembled WGS sequence"/>
</dbReference>
<dbReference type="Pfam" id="PF02464">
    <property type="entry name" value="CinA"/>
    <property type="match status" value="1"/>
</dbReference>
<dbReference type="InterPro" id="IPR008135">
    <property type="entry name" value="Competence-induced_CinA"/>
</dbReference>
<accession>A0ABW9ZZ64</accession>
<dbReference type="Pfam" id="PF00994">
    <property type="entry name" value="MoCF_biosynth"/>
    <property type="match status" value="1"/>
</dbReference>
<dbReference type="CDD" id="cd00885">
    <property type="entry name" value="cinA"/>
    <property type="match status" value="1"/>
</dbReference>
<dbReference type="NCBIfam" id="TIGR00199">
    <property type="entry name" value="PncC_domain"/>
    <property type="match status" value="1"/>
</dbReference>
<dbReference type="InterPro" id="IPR041424">
    <property type="entry name" value="CinA_KH"/>
</dbReference>
<dbReference type="EMBL" id="JAACYS010000004">
    <property type="protein sequence ID" value="NCU16460.1"/>
    <property type="molecule type" value="Genomic_DNA"/>
</dbReference>
<dbReference type="NCBIfam" id="TIGR00200">
    <property type="entry name" value="cinA_nterm"/>
    <property type="match status" value="1"/>
</dbReference>
<comment type="similarity">
    <text evidence="1">Belongs to the CinA family.</text>
</comment>
<gene>
    <name evidence="1" type="primary">cinA</name>
    <name evidence="3" type="ORF">GW534_01560</name>
</gene>
<dbReference type="Gene3D" id="3.40.980.10">
    <property type="entry name" value="MoaB/Mog-like domain"/>
    <property type="match status" value="1"/>
</dbReference>
<organism evidence="3 4">
    <name type="scientific">Pallidibacillus pasinlerensis</name>
    <dbReference type="NCBI Taxonomy" id="2703818"/>
    <lineage>
        <taxon>Bacteria</taxon>
        <taxon>Bacillati</taxon>
        <taxon>Bacillota</taxon>
        <taxon>Bacilli</taxon>
        <taxon>Bacillales</taxon>
        <taxon>Bacillaceae</taxon>
        <taxon>Pallidibacillus</taxon>
    </lineage>
</organism>
<proteinExistence type="inferred from homology"/>
<dbReference type="NCBIfam" id="TIGR00177">
    <property type="entry name" value="molyb_syn"/>
    <property type="match status" value="1"/>
</dbReference>
<dbReference type="InterPro" id="IPR001453">
    <property type="entry name" value="MoaB/Mog_dom"/>
</dbReference>
<dbReference type="HAMAP" id="MF_00226_B">
    <property type="entry name" value="CinA_B"/>
    <property type="match status" value="1"/>
</dbReference>
<dbReference type="Gene3D" id="3.90.950.20">
    <property type="entry name" value="CinA-like"/>
    <property type="match status" value="1"/>
</dbReference>
<feature type="domain" description="MoaB/Mog" evidence="2">
    <location>
        <begin position="5"/>
        <end position="171"/>
    </location>
</feature>